<proteinExistence type="predicted"/>
<comment type="caution">
    <text evidence="2">The sequence shown here is derived from an EMBL/GenBank/DDBJ whole genome shotgun (WGS) entry which is preliminary data.</text>
</comment>
<dbReference type="Proteomes" id="UP000478183">
    <property type="component" value="Unassembled WGS sequence"/>
</dbReference>
<name>A0A6L6JDP5_9RHOB</name>
<dbReference type="InterPro" id="IPR001173">
    <property type="entry name" value="Glyco_trans_2-like"/>
</dbReference>
<keyword evidence="3" id="KW-1185">Reference proteome</keyword>
<dbReference type="PANTHER" id="PTHR22916">
    <property type="entry name" value="GLYCOSYLTRANSFERASE"/>
    <property type="match status" value="1"/>
</dbReference>
<dbReference type="Gene3D" id="3.90.550.10">
    <property type="entry name" value="Spore Coat Polysaccharide Biosynthesis Protein SpsA, Chain A"/>
    <property type="match status" value="1"/>
</dbReference>
<accession>A0A6L6JDP5</accession>
<feature type="domain" description="Glycosyltransferase 2-like" evidence="1">
    <location>
        <begin position="6"/>
        <end position="174"/>
    </location>
</feature>
<gene>
    <name evidence="2" type="ORF">GL286_21560</name>
</gene>
<keyword evidence="2" id="KW-0808">Transferase</keyword>
<evidence type="ECO:0000313" key="3">
    <source>
        <dbReference type="Proteomes" id="UP000478183"/>
    </source>
</evidence>
<dbReference type="SUPFAM" id="SSF53448">
    <property type="entry name" value="Nucleotide-diphospho-sugar transferases"/>
    <property type="match status" value="1"/>
</dbReference>
<evidence type="ECO:0000259" key="1">
    <source>
        <dbReference type="Pfam" id="PF00535"/>
    </source>
</evidence>
<organism evidence="2 3">
    <name type="scientific">Paracoccus aestuariivivens</name>
    <dbReference type="NCBI Taxonomy" id="1820333"/>
    <lineage>
        <taxon>Bacteria</taxon>
        <taxon>Pseudomonadati</taxon>
        <taxon>Pseudomonadota</taxon>
        <taxon>Alphaproteobacteria</taxon>
        <taxon>Rhodobacterales</taxon>
        <taxon>Paracoccaceae</taxon>
        <taxon>Paracoccus</taxon>
    </lineage>
</organism>
<dbReference type="PANTHER" id="PTHR22916:SF3">
    <property type="entry name" value="UDP-GLCNAC:BETAGAL BETA-1,3-N-ACETYLGLUCOSAMINYLTRANSFERASE-LIKE PROTEIN 1"/>
    <property type="match status" value="1"/>
</dbReference>
<evidence type="ECO:0000313" key="2">
    <source>
        <dbReference type="EMBL" id="MTH80283.1"/>
    </source>
</evidence>
<dbReference type="OrthoDB" id="9802649at2"/>
<protein>
    <submittedName>
        <fullName evidence="2">Glycosyltransferase</fullName>
    </submittedName>
</protein>
<dbReference type="Pfam" id="PF00535">
    <property type="entry name" value="Glycos_transf_2"/>
    <property type="match status" value="1"/>
</dbReference>
<dbReference type="EMBL" id="WMIE01000039">
    <property type="protein sequence ID" value="MTH80283.1"/>
    <property type="molecule type" value="Genomic_DNA"/>
</dbReference>
<dbReference type="InterPro" id="IPR029044">
    <property type="entry name" value="Nucleotide-diphossugar_trans"/>
</dbReference>
<reference evidence="2 3" key="1">
    <citation type="submission" date="2019-11" db="EMBL/GenBank/DDBJ databases">
        <authorList>
            <person name="Dong K."/>
        </authorList>
    </citation>
    <scope>NUCLEOTIDE SEQUENCE [LARGE SCALE GENOMIC DNA]</scope>
    <source>
        <strain evidence="2 3">NBRC 111993</strain>
    </source>
</reference>
<dbReference type="CDD" id="cd04196">
    <property type="entry name" value="GT_2_like_d"/>
    <property type="match status" value="1"/>
</dbReference>
<sequence length="306" mass="33867">MPEVMILMATHNGGRFLAEQLHSISCQSHTDWHLIISDDSSTDKTKEIIGKFSHRNGQNRVTLLDGPEQGATENFRSLIRRAELQGRYLAFSDQDDVWDEDHLARGLEVLMGLAKPLAIYGCRMRICDADLNQIGMSPWPTRPLGFKNALVQNVLSGNTMIMTPQAAQVLQSAEREVGPVPIHDWWAYQMITGAGGVAHLDKLPHIHYRQHGANVIGANRGIRTLPDRLGRHLRGGHRAWALQNSAALMATKSHLTAENITVLQLFTEALSAPLTGKIIGLRRSGIYYQSPQARAGFWLSVALGGF</sequence>
<dbReference type="GO" id="GO:0016758">
    <property type="term" value="F:hexosyltransferase activity"/>
    <property type="evidence" value="ECO:0007669"/>
    <property type="project" value="UniProtKB-ARBA"/>
</dbReference>
<dbReference type="RefSeq" id="WP_155097631.1">
    <property type="nucleotide sequence ID" value="NZ_WMIE01000039.1"/>
</dbReference>
<dbReference type="AlphaFoldDB" id="A0A6L6JDP5"/>